<dbReference type="Gene3D" id="1.20.120.450">
    <property type="entry name" value="dinb family like domain"/>
    <property type="match status" value="1"/>
</dbReference>
<dbReference type="InterPro" id="IPR024344">
    <property type="entry name" value="MDMPI_metal-binding"/>
</dbReference>
<dbReference type="EMBL" id="JZDQ02000001">
    <property type="protein sequence ID" value="OIJ28810.1"/>
    <property type="molecule type" value="Genomic_DNA"/>
</dbReference>
<dbReference type="GO" id="GO:0046872">
    <property type="term" value="F:metal ion binding"/>
    <property type="evidence" value="ECO:0007669"/>
    <property type="project" value="InterPro"/>
</dbReference>
<proteinExistence type="predicted"/>
<keyword evidence="3" id="KW-1185">Reference proteome</keyword>
<reference evidence="2" key="1">
    <citation type="submission" date="2016-10" db="EMBL/GenBank/DDBJ databases">
        <title>Draft Genome Sequence of Nocardioides luteus Strain BAFB, an Alkane-Degrading Bacterium Isolated from JP-7 Polluted Soil.</title>
        <authorList>
            <person name="Brown L."/>
            <person name="Ruiz O.N."/>
            <person name="Gunasekera T."/>
        </authorList>
    </citation>
    <scope>NUCLEOTIDE SEQUENCE [LARGE SCALE GENOMIC DNA]</scope>
    <source>
        <strain evidence="2">BAFB</strain>
    </source>
</reference>
<dbReference type="InterPro" id="IPR034660">
    <property type="entry name" value="DinB/YfiT-like"/>
</dbReference>
<dbReference type="InterPro" id="IPR017520">
    <property type="entry name" value="CHP03086"/>
</dbReference>
<dbReference type="Pfam" id="PF11716">
    <property type="entry name" value="MDMPI_N"/>
    <property type="match status" value="1"/>
</dbReference>
<dbReference type="InterPro" id="IPR017517">
    <property type="entry name" value="Maleyloyr_isom"/>
</dbReference>
<comment type="caution">
    <text evidence="2">The sequence shown here is derived from an EMBL/GenBank/DDBJ whole genome shotgun (WGS) entry which is preliminary data.</text>
</comment>
<dbReference type="NCBIfam" id="TIGR03086">
    <property type="entry name" value="TIGR03086 family metal-binding protein"/>
    <property type="match status" value="1"/>
</dbReference>
<dbReference type="AlphaFoldDB" id="A0A1J4NBD9"/>
<dbReference type="STRING" id="1844.UG56_000840"/>
<dbReference type="OrthoDB" id="5185819at2"/>
<dbReference type="Proteomes" id="UP000033772">
    <property type="component" value="Unassembled WGS sequence"/>
</dbReference>
<organism evidence="2 3">
    <name type="scientific">Nocardioides luteus</name>
    <dbReference type="NCBI Taxonomy" id="1844"/>
    <lineage>
        <taxon>Bacteria</taxon>
        <taxon>Bacillati</taxon>
        <taxon>Actinomycetota</taxon>
        <taxon>Actinomycetes</taxon>
        <taxon>Propionibacteriales</taxon>
        <taxon>Nocardioidaceae</taxon>
        <taxon>Nocardioides</taxon>
    </lineage>
</organism>
<protein>
    <submittedName>
        <fullName evidence="2">TIGR03086 family protein</fullName>
    </submittedName>
</protein>
<sequence>MLTFFEMLAEYDLALDETGSLASRAGDLSLSTPCAGWDLADLFGHMVGQNLGFAAAVAEGDAPVAAYASVPVTAEDLADRWQESATRVREAFGAAAPEATIHLAEFGFRPTVKVALGMQLLDAAIHAWDVATALGRDYRPSEATVIVVLEMARQIAARPGGTPVFAAPLAENGEDSWGDALRLLGRDPERHVEPSH</sequence>
<dbReference type="SUPFAM" id="SSF109854">
    <property type="entry name" value="DinB/YfiT-like putative metalloenzymes"/>
    <property type="match status" value="1"/>
</dbReference>
<gene>
    <name evidence="2" type="ORF">UG56_000840</name>
</gene>
<dbReference type="NCBIfam" id="TIGR03083">
    <property type="entry name" value="maleylpyruvate isomerase family mycothiol-dependent enzyme"/>
    <property type="match status" value="1"/>
</dbReference>
<evidence type="ECO:0000313" key="2">
    <source>
        <dbReference type="EMBL" id="OIJ28810.1"/>
    </source>
</evidence>
<evidence type="ECO:0000313" key="3">
    <source>
        <dbReference type="Proteomes" id="UP000033772"/>
    </source>
</evidence>
<evidence type="ECO:0000259" key="1">
    <source>
        <dbReference type="Pfam" id="PF11716"/>
    </source>
</evidence>
<feature type="domain" description="Mycothiol-dependent maleylpyruvate isomerase metal-binding" evidence="1">
    <location>
        <begin position="25"/>
        <end position="131"/>
    </location>
</feature>
<dbReference type="RefSeq" id="WP_045549363.1">
    <property type="nucleotide sequence ID" value="NZ_JZDQ02000001.1"/>
</dbReference>
<accession>A0A1J4NBD9</accession>
<name>A0A1J4NBD9_9ACTN</name>